<feature type="region of interest" description="Disordered" evidence="1">
    <location>
        <begin position="77"/>
        <end position="103"/>
    </location>
</feature>
<evidence type="ECO:0000313" key="2">
    <source>
        <dbReference type="EMBL" id="KAK9042743.1"/>
    </source>
</evidence>
<sequence>MKISKDFLVNNEVCSDLNEEVKDIRGKLRTGRKLTSIESSRDEKSVEDNNEDAVEGRTFVGDDTLEGEDVREIEGHESDYIISDDPGKHEETGEESDDDICRAYRGKGKKPIWTKYDPS</sequence>
<evidence type="ECO:0000256" key="1">
    <source>
        <dbReference type="SAM" id="MobiDB-lite"/>
    </source>
</evidence>
<accession>A0ABR2TZU7</accession>
<keyword evidence="3" id="KW-1185">Reference proteome</keyword>
<organism evidence="2 3">
    <name type="scientific">Hibiscus sabdariffa</name>
    <name type="common">roselle</name>
    <dbReference type="NCBI Taxonomy" id="183260"/>
    <lineage>
        <taxon>Eukaryota</taxon>
        <taxon>Viridiplantae</taxon>
        <taxon>Streptophyta</taxon>
        <taxon>Embryophyta</taxon>
        <taxon>Tracheophyta</taxon>
        <taxon>Spermatophyta</taxon>
        <taxon>Magnoliopsida</taxon>
        <taxon>eudicotyledons</taxon>
        <taxon>Gunneridae</taxon>
        <taxon>Pentapetalae</taxon>
        <taxon>rosids</taxon>
        <taxon>malvids</taxon>
        <taxon>Malvales</taxon>
        <taxon>Malvaceae</taxon>
        <taxon>Malvoideae</taxon>
        <taxon>Hibiscus</taxon>
    </lineage>
</organism>
<dbReference type="Proteomes" id="UP001396334">
    <property type="component" value="Unassembled WGS sequence"/>
</dbReference>
<protein>
    <submittedName>
        <fullName evidence="2">Uncharacterized protein</fullName>
    </submittedName>
</protein>
<feature type="region of interest" description="Disordered" evidence="1">
    <location>
        <begin position="32"/>
        <end position="52"/>
    </location>
</feature>
<reference evidence="2 3" key="1">
    <citation type="journal article" date="2024" name="G3 (Bethesda)">
        <title>Genome assembly of Hibiscus sabdariffa L. provides insights into metabolisms of medicinal natural products.</title>
        <authorList>
            <person name="Kim T."/>
        </authorList>
    </citation>
    <scope>NUCLEOTIDE SEQUENCE [LARGE SCALE GENOMIC DNA]</scope>
    <source>
        <strain evidence="2">TK-2024</strain>
        <tissue evidence="2">Old leaves</tissue>
    </source>
</reference>
<comment type="caution">
    <text evidence="2">The sequence shown here is derived from an EMBL/GenBank/DDBJ whole genome shotgun (WGS) entry which is preliminary data.</text>
</comment>
<proteinExistence type="predicted"/>
<name>A0ABR2TZU7_9ROSI</name>
<evidence type="ECO:0000313" key="3">
    <source>
        <dbReference type="Proteomes" id="UP001396334"/>
    </source>
</evidence>
<feature type="compositionally biased region" description="Basic and acidic residues" evidence="1">
    <location>
        <begin position="77"/>
        <end position="91"/>
    </location>
</feature>
<dbReference type="EMBL" id="JBBPBN010000003">
    <property type="protein sequence ID" value="KAK9042743.1"/>
    <property type="molecule type" value="Genomic_DNA"/>
</dbReference>
<gene>
    <name evidence="2" type="ORF">V6N11_071104</name>
</gene>